<dbReference type="EMBL" id="MVBO01000105">
    <property type="protein sequence ID" value="OZJ03078.1"/>
    <property type="molecule type" value="Genomic_DNA"/>
</dbReference>
<keyword evidence="2 7" id="KW-0436">Ligase</keyword>
<name>A0A261XXN3_9FUNG</name>
<dbReference type="GO" id="GO:0005829">
    <property type="term" value="C:cytosol"/>
    <property type="evidence" value="ECO:0007669"/>
    <property type="project" value="TreeGrafter"/>
</dbReference>
<feature type="domain" description="Mur ligase central" evidence="8">
    <location>
        <begin position="27"/>
        <end position="248"/>
    </location>
</feature>
<dbReference type="SUPFAM" id="SSF53244">
    <property type="entry name" value="MurD-like peptide ligases, peptide-binding domain"/>
    <property type="match status" value="1"/>
</dbReference>
<evidence type="ECO:0000256" key="6">
    <source>
        <dbReference type="ARBA" id="ARBA00022842"/>
    </source>
</evidence>
<proteinExistence type="inferred from homology"/>
<dbReference type="Pfam" id="PF08245">
    <property type="entry name" value="Mur_ligase_M"/>
    <property type="match status" value="1"/>
</dbReference>
<keyword evidence="3" id="KW-0479">Metal-binding</keyword>
<evidence type="ECO:0000256" key="7">
    <source>
        <dbReference type="PIRNR" id="PIRNR001563"/>
    </source>
</evidence>
<dbReference type="GO" id="GO:0005524">
    <property type="term" value="F:ATP binding"/>
    <property type="evidence" value="ECO:0007669"/>
    <property type="project" value="UniProtKB-KW"/>
</dbReference>
<dbReference type="AlphaFoldDB" id="A0A261XXN3"/>
<dbReference type="NCBIfam" id="TIGR01499">
    <property type="entry name" value="folC"/>
    <property type="match status" value="1"/>
</dbReference>
<evidence type="ECO:0000256" key="1">
    <source>
        <dbReference type="ARBA" id="ARBA00008276"/>
    </source>
</evidence>
<accession>A0A261XXN3</accession>
<comment type="caution">
    <text evidence="9">The sequence shown here is derived from an EMBL/GenBank/DDBJ whole genome shotgun (WGS) entry which is preliminary data.</text>
</comment>
<keyword evidence="10" id="KW-1185">Reference proteome</keyword>
<dbReference type="OrthoDB" id="5212574at2759"/>
<dbReference type="InterPro" id="IPR018109">
    <property type="entry name" value="Folylpolyglutamate_synth_CS"/>
</dbReference>
<dbReference type="InterPro" id="IPR036615">
    <property type="entry name" value="Mur_ligase_C_dom_sf"/>
</dbReference>
<dbReference type="Proteomes" id="UP000242875">
    <property type="component" value="Unassembled WGS sequence"/>
</dbReference>
<dbReference type="SUPFAM" id="SSF53623">
    <property type="entry name" value="MurD-like peptide ligases, catalytic domain"/>
    <property type="match status" value="1"/>
</dbReference>
<evidence type="ECO:0000256" key="2">
    <source>
        <dbReference type="ARBA" id="ARBA00022598"/>
    </source>
</evidence>
<dbReference type="PANTHER" id="PTHR11136">
    <property type="entry name" value="FOLYLPOLYGLUTAMATE SYNTHASE-RELATED"/>
    <property type="match status" value="1"/>
</dbReference>
<dbReference type="GO" id="GO:0004326">
    <property type="term" value="F:tetrahydrofolylpolyglutamate synthase activity"/>
    <property type="evidence" value="ECO:0007669"/>
    <property type="project" value="InterPro"/>
</dbReference>
<organism evidence="9 10">
    <name type="scientific">Bifiguratus adelaidae</name>
    <dbReference type="NCBI Taxonomy" id="1938954"/>
    <lineage>
        <taxon>Eukaryota</taxon>
        <taxon>Fungi</taxon>
        <taxon>Fungi incertae sedis</taxon>
        <taxon>Mucoromycota</taxon>
        <taxon>Mucoromycotina</taxon>
        <taxon>Endogonomycetes</taxon>
        <taxon>Endogonales</taxon>
        <taxon>Endogonales incertae sedis</taxon>
        <taxon>Bifiguratus</taxon>
    </lineage>
</organism>
<comment type="similarity">
    <text evidence="1 7">Belongs to the folylpolyglutamate synthase family.</text>
</comment>
<dbReference type="EC" id="6.3.2.12" evidence="7"/>
<dbReference type="GO" id="GO:0006730">
    <property type="term" value="P:one-carbon metabolic process"/>
    <property type="evidence" value="ECO:0007669"/>
    <property type="project" value="UniProtKB-KW"/>
</dbReference>
<keyword evidence="5 7" id="KW-0067">ATP-binding</keyword>
<evidence type="ECO:0000259" key="8">
    <source>
        <dbReference type="Pfam" id="PF08245"/>
    </source>
</evidence>
<keyword evidence="6" id="KW-0460">Magnesium</keyword>
<evidence type="ECO:0000256" key="3">
    <source>
        <dbReference type="ARBA" id="ARBA00022723"/>
    </source>
</evidence>
<keyword evidence="4 7" id="KW-0547">Nucleotide-binding</keyword>
<comment type="pathway">
    <text evidence="7">Cofactor biosynthesis; tetrahydrofolylpolyglutamate biosynthesis.</text>
</comment>
<evidence type="ECO:0000256" key="5">
    <source>
        <dbReference type="ARBA" id="ARBA00022840"/>
    </source>
</evidence>
<keyword evidence="7" id="KW-0554">One-carbon metabolism</keyword>
<dbReference type="GO" id="GO:0046872">
    <property type="term" value="F:metal ion binding"/>
    <property type="evidence" value="ECO:0007669"/>
    <property type="project" value="UniProtKB-KW"/>
</dbReference>
<dbReference type="UniPathway" id="UPA00850"/>
<dbReference type="InterPro" id="IPR013221">
    <property type="entry name" value="Mur_ligase_cen"/>
</dbReference>
<sequence>MDLGLERVKALLRHLGNPQDAFAVIHVAGTNGKGSVCAYVASILRVSGYKTGRFNSPHLVHVRDSVQLNGQTISLETYEQAQTQVRQANERFDTQCTDFELLTATAMVIFREANVDIAVVEVGLGGRLDATNVFTAPLVCAITSIAMDHMNVLGPDIPSIAREKAGIFKSNAFAVIGPQEADRALEELVSRARSTKGYVICRPGEWLAERPGWASITVQGGYLTTASTVSVPIPLNGEYQLSNAATGINIIYALIQQHLLLARGLPLLITEDMIRQGMAETRWPGRLSWESTSALKLSFSHILVDGAHNVQAAAALREFVDTLLGGTRHLEGVKPTRVCWIFGMTQGKDVEESLRLLLRPEDDITFVPFSQPEGMPWIHAVAPESLSNAAQGLGVHAYTASTLLEGLQTISSRIPSMENDQPLVCLAGSLYLVADFYRLSL</sequence>
<dbReference type="PIRSF" id="PIRSF001563">
    <property type="entry name" value="Folylpolyglu_synth"/>
    <property type="match status" value="1"/>
</dbReference>
<evidence type="ECO:0000313" key="10">
    <source>
        <dbReference type="Proteomes" id="UP000242875"/>
    </source>
</evidence>
<evidence type="ECO:0000256" key="4">
    <source>
        <dbReference type="ARBA" id="ARBA00022741"/>
    </source>
</evidence>
<evidence type="ECO:0000313" key="9">
    <source>
        <dbReference type="EMBL" id="OZJ03078.1"/>
    </source>
</evidence>
<protein>
    <recommendedName>
        <fullName evidence="7">Dihydrofolate synthetase</fullName>
        <ecNumber evidence="7">6.3.2.12</ecNumber>
    </recommendedName>
</protein>
<dbReference type="GO" id="GO:0008841">
    <property type="term" value="F:dihydrofolate synthase activity"/>
    <property type="evidence" value="ECO:0007669"/>
    <property type="project" value="UniProtKB-EC"/>
</dbReference>
<dbReference type="PANTHER" id="PTHR11136:SF0">
    <property type="entry name" value="DIHYDROFOLATE SYNTHETASE-RELATED"/>
    <property type="match status" value="1"/>
</dbReference>
<dbReference type="InterPro" id="IPR001645">
    <property type="entry name" value="Folylpolyglutamate_synth"/>
</dbReference>
<gene>
    <name evidence="9" type="ORF">BZG36_03908</name>
</gene>
<comment type="catalytic activity">
    <reaction evidence="7">
        <text>7,8-dihydropteroate + L-glutamate + ATP = 7,8-dihydrofolate + ADP + phosphate + H(+)</text>
        <dbReference type="Rhea" id="RHEA:23584"/>
        <dbReference type="ChEBI" id="CHEBI:15378"/>
        <dbReference type="ChEBI" id="CHEBI:17839"/>
        <dbReference type="ChEBI" id="CHEBI:29985"/>
        <dbReference type="ChEBI" id="CHEBI:30616"/>
        <dbReference type="ChEBI" id="CHEBI:43474"/>
        <dbReference type="ChEBI" id="CHEBI:57451"/>
        <dbReference type="ChEBI" id="CHEBI:456216"/>
        <dbReference type="EC" id="6.3.2.12"/>
    </reaction>
</comment>
<dbReference type="PROSITE" id="PS01011">
    <property type="entry name" value="FOLYLPOLYGLU_SYNT_1"/>
    <property type="match status" value="1"/>
</dbReference>
<dbReference type="InterPro" id="IPR036565">
    <property type="entry name" value="Mur-like_cat_sf"/>
</dbReference>
<dbReference type="GO" id="GO:0005739">
    <property type="term" value="C:mitochondrion"/>
    <property type="evidence" value="ECO:0007669"/>
    <property type="project" value="TreeGrafter"/>
</dbReference>
<reference evidence="9 10" key="1">
    <citation type="journal article" date="2017" name="Mycologia">
        <title>Bifiguratus adelaidae, gen. et sp. nov., a new member of Mucoromycotina in endophytic and soil-dwelling habitats.</title>
        <authorList>
            <person name="Torres-Cruz T.J."/>
            <person name="Billingsley Tobias T.L."/>
            <person name="Almatruk M."/>
            <person name="Hesse C."/>
            <person name="Kuske C.R."/>
            <person name="Desiro A."/>
            <person name="Benucci G.M."/>
            <person name="Bonito G."/>
            <person name="Stajich J.E."/>
            <person name="Dunlap C."/>
            <person name="Arnold A.E."/>
            <person name="Porras-Alfaro A."/>
        </authorList>
    </citation>
    <scope>NUCLEOTIDE SEQUENCE [LARGE SCALE GENOMIC DNA]</scope>
    <source>
        <strain evidence="9 10">AZ0501</strain>
    </source>
</reference>
<dbReference type="Gene3D" id="3.90.190.20">
    <property type="entry name" value="Mur ligase, C-terminal domain"/>
    <property type="match status" value="1"/>
</dbReference>
<dbReference type="Gene3D" id="3.40.1190.10">
    <property type="entry name" value="Mur-like, catalytic domain"/>
    <property type="match status" value="1"/>
</dbReference>